<dbReference type="EMBL" id="JANBPG010002595">
    <property type="protein sequence ID" value="KAJ1885237.1"/>
    <property type="molecule type" value="Genomic_DNA"/>
</dbReference>
<evidence type="ECO:0000313" key="2">
    <source>
        <dbReference type="Proteomes" id="UP001150581"/>
    </source>
</evidence>
<keyword evidence="2" id="KW-1185">Reference proteome</keyword>
<proteinExistence type="predicted"/>
<organism evidence="1 2">
    <name type="scientific">Kickxella alabastrina</name>
    <dbReference type="NCBI Taxonomy" id="61397"/>
    <lineage>
        <taxon>Eukaryota</taxon>
        <taxon>Fungi</taxon>
        <taxon>Fungi incertae sedis</taxon>
        <taxon>Zoopagomycota</taxon>
        <taxon>Kickxellomycotina</taxon>
        <taxon>Kickxellomycetes</taxon>
        <taxon>Kickxellales</taxon>
        <taxon>Kickxellaceae</taxon>
        <taxon>Kickxella</taxon>
    </lineage>
</organism>
<evidence type="ECO:0000313" key="1">
    <source>
        <dbReference type="EMBL" id="KAJ1885237.1"/>
    </source>
</evidence>
<gene>
    <name evidence="1" type="primary">mug86_2</name>
    <name evidence="1" type="ORF">LPJ66_010217</name>
</gene>
<accession>A0ACC1I4U3</accession>
<reference evidence="1" key="1">
    <citation type="submission" date="2022-07" db="EMBL/GenBank/DDBJ databases">
        <title>Phylogenomic reconstructions and comparative analyses of Kickxellomycotina fungi.</title>
        <authorList>
            <person name="Reynolds N.K."/>
            <person name="Stajich J.E."/>
            <person name="Barry K."/>
            <person name="Grigoriev I.V."/>
            <person name="Crous P."/>
            <person name="Smith M.E."/>
        </authorList>
    </citation>
    <scope>NUCLEOTIDE SEQUENCE</scope>
    <source>
        <strain evidence="1">Benny 63K</strain>
    </source>
</reference>
<name>A0ACC1I4U3_9FUNG</name>
<protein>
    <submittedName>
        <fullName evidence="1">Meiotically up-regulated protein 86 protein</fullName>
    </submittedName>
</protein>
<comment type="caution">
    <text evidence="1">The sequence shown here is derived from an EMBL/GenBank/DDBJ whole genome shotgun (WGS) entry which is preliminary data.</text>
</comment>
<dbReference type="Proteomes" id="UP001150581">
    <property type="component" value="Unassembled WGS sequence"/>
</dbReference>
<sequence length="247" mass="26563">MAEQVAVPISSPAADNHHHHHNGGGGYNKGIDEPRFRPFADPCGPGWAALGVSLFTFSFYVGAIGLPFDDPNVATLATTSLIIGGLVVFISGMWAFANNDTVHATIFTLYGSMFGAVGYLSILGFNIYNTLDQDKTVSHAAGTFWLAWMLITLVITLGTVRHSPGTTGFMIMLFMSFILLAGGTWTERRTAIKAGGWFSFFASLVAIYNTFAVIYKTGYHPLGKMTGVGQRLGRKNTHAEDSAAEVV</sequence>